<proteinExistence type="predicted"/>
<reference evidence="1" key="2">
    <citation type="journal article" date="2023" name="Plants (Basel)">
        <title>Annotation of the Turnera subulata (Passifloraceae) Draft Genome Reveals the S-Locus Evolved after the Divergence of Turneroideae from Passifloroideae in a Stepwise Manner.</title>
        <authorList>
            <person name="Henning P.M."/>
            <person name="Roalson E.H."/>
            <person name="Mir W."/>
            <person name="McCubbin A.G."/>
            <person name="Shore J.S."/>
        </authorList>
    </citation>
    <scope>NUCLEOTIDE SEQUENCE</scope>
    <source>
        <strain evidence="1">F60SS</strain>
    </source>
</reference>
<evidence type="ECO:0000313" key="1">
    <source>
        <dbReference type="EMBL" id="KAJ4845084.1"/>
    </source>
</evidence>
<name>A0A9Q0JKL1_9ROSI</name>
<dbReference type="OrthoDB" id="1914706at2759"/>
<evidence type="ECO:0000313" key="2">
    <source>
        <dbReference type="Proteomes" id="UP001141552"/>
    </source>
</evidence>
<keyword evidence="2" id="KW-1185">Reference proteome</keyword>
<protein>
    <submittedName>
        <fullName evidence="1">Uncharacterized protein</fullName>
    </submittedName>
</protein>
<gene>
    <name evidence="1" type="ORF">Tsubulata_036108</name>
</gene>
<comment type="caution">
    <text evidence="1">The sequence shown here is derived from an EMBL/GenBank/DDBJ whole genome shotgun (WGS) entry which is preliminary data.</text>
</comment>
<dbReference type="AlphaFoldDB" id="A0A9Q0JKL1"/>
<dbReference type="EMBL" id="JAKUCV010001779">
    <property type="protein sequence ID" value="KAJ4845084.1"/>
    <property type="molecule type" value="Genomic_DNA"/>
</dbReference>
<reference evidence="1" key="1">
    <citation type="submission" date="2022-02" db="EMBL/GenBank/DDBJ databases">
        <authorList>
            <person name="Henning P.M."/>
            <person name="McCubbin A.G."/>
            <person name="Shore J.S."/>
        </authorList>
    </citation>
    <scope>NUCLEOTIDE SEQUENCE</scope>
    <source>
        <strain evidence="1">F60SS</strain>
        <tissue evidence="1">Leaves</tissue>
    </source>
</reference>
<sequence>MATTVSMVMTNISKFTATTKSCNLLQNPLFFRSDDYYYLYDDEPAAAAAAAEAVSSTGEQLQTWSSLLMMEKRQLFLRSYQFSREKSLSQRIKSKLYSLGKKAMRVRVLLLGSALKVKRLFYCGRFIRRNRRIRRRRRRRTFFRLLHNHHHVLSSY</sequence>
<organism evidence="1 2">
    <name type="scientific">Turnera subulata</name>
    <dbReference type="NCBI Taxonomy" id="218843"/>
    <lineage>
        <taxon>Eukaryota</taxon>
        <taxon>Viridiplantae</taxon>
        <taxon>Streptophyta</taxon>
        <taxon>Embryophyta</taxon>
        <taxon>Tracheophyta</taxon>
        <taxon>Spermatophyta</taxon>
        <taxon>Magnoliopsida</taxon>
        <taxon>eudicotyledons</taxon>
        <taxon>Gunneridae</taxon>
        <taxon>Pentapetalae</taxon>
        <taxon>rosids</taxon>
        <taxon>fabids</taxon>
        <taxon>Malpighiales</taxon>
        <taxon>Passifloraceae</taxon>
        <taxon>Turnera</taxon>
    </lineage>
</organism>
<accession>A0A9Q0JKL1</accession>
<dbReference type="Proteomes" id="UP001141552">
    <property type="component" value="Unassembled WGS sequence"/>
</dbReference>